<sequence length="126" mass="13256">MAELERVATAHPGEEYGEGMEEGVGGEGGVVGGRGGGSGGGCDSSGIAAHAAARRASAAGDGLPHRHHLRPRLRRRHPLFSLSLSQSIKGISTPRVHRHILSCVSTDDDSKSRLIGDITTRFHRCK</sequence>
<dbReference type="Proteomes" id="UP000886520">
    <property type="component" value="Chromosome 9"/>
</dbReference>
<evidence type="ECO:0000256" key="1">
    <source>
        <dbReference type="SAM" id="MobiDB-lite"/>
    </source>
</evidence>
<accession>A0A9D4UWN1</accession>
<organism evidence="2 3">
    <name type="scientific">Adiantum capillus-veneris</name>
    <name type="common">Maidenhair fern</name>
    <dbReference type="NCBI Taxonomy" id="13818"/>
    <lineage>
        <taxon>Eukaryota</taxon>
        <taxon>Viridiplantae</taxon>
        <taxon>Streptophyta</taxon>
        <taxon>Embryophyta</taxon>
        <taxon>Tracheophyta</taxon>
        <taxon>Polypodiopsida</taxon>
        <taxon>Polypodiidae</taxon>
        <taxon>Polypodiales</taxon>
        <taxon>Pteridineae</taxon>
        <taxon>Pteridaceae</taxon>
        <taxon>Vittarioideae</taxon>
        <taxon>Adiantum</taxon>
    </lineage>
</organism>
<gene>
    <name evidence="2" type="ORF">GOP47_0009422</name>
</gene>
<feature type="compositionally biased region" description="Gly residues" evidence="1">
    <location>
        <begin position="22"/>
        <end position="43"/>
    </location>
</feature>
<feature type="compositionally biased region" description="Basic and acidic residues" evidence="1">
    <location>
        <begin position="1"/>
        <end position="14"/>
    </location>
</feature>
<evidence type="ECO:0000313" key="3">
    <source>
        <dbReference type="Proteomes" id="UP000886520"/>
    </source>
</evidence>
<feature type="compositionally biased region" description="Basic residues" evidence="1">
    <location>
        <begin position="65"/>
        <end position="74"/>
    </location>
</feature>
<proteinExistence type="predicted"/>
<feature type="compositionally biased region" description="Low complexity" evidence="1">
    <location>
        <begin position="48"/>
        <end position="59"/>
    </location>
</feature>
<protein>
    <submittedName>
        <fullName evidence="2">Uncharacterized protein</fullName>
    </submittedName>
</protein>
<keyword evidence="3" id="KW-1185">Reference proteome</keyword>
<reference evidence="2" key="1">
    <citation type="submission" date="2021-01" db="EMBL/GenBank/DDBJ databases">
        <title>Adiantum capillus-veneris genome.</title>
        <authorList>
            <person name="Fang Y."/>
            <person name="Liao Q."/>
        </authorList>
    </citation>
    <scope>NUCLEOTIDE SEQUENCE</scope>
    <source>
        <strain evidence="2">H3</strain>
        <tissue evidence="2">Leaf</tissue>
    </source>
</reference>
<dbReference type="EMBL" id="JABFUD020000009">
    <property type="protein sequence ID" value="KAI5075346.1"/>
    <property type="molecule type" value="Genomic_DNA"/>
</dbReference>
<comment type="caution">
    <text evidence="2">The sequence shown here is derived from an EMBL/GenBank/DDBJ whole genome shotgun (WGS) entry which is preliminary data.</text>
</comment>
<dbReference type="AlphaFoldDB" id="A0A9D4UWN1"/>
<evidence type="ECO:0000313" key="2">
    <source>
        <dbReference type="EMBL" id="KAI5075346.1"/>
    </source>
</evidence>
<feature type="region of interest" description="Disordered" evidence="1">
    <location>
        <begin position="1"/>
        <end position="74"/>
    </location>
</feature>
<name>A0A9D4UWN1_ADICA</name>